<dbReference type="CDD" id="cd01392">
    <property type="entry name" value="HTH_LacI"/>
    <property type="match status" value="1"/>
</dbReference>
<dbReference type="PROSITE" id="PS50932">
    <property type="entry name" value="HTH_LACI_2"/>
    <property type="match status" value="1"/>
</dbReference>
<proteinExistence type="predicted"/>
<dbReference type="SMART" id="SM00354">
    <property type="entry name" value="HTH_LACI"/>
    <property type="match status" value="1"/>
</dbReference>
<dbReference type="InterPro" id="IPR028082">
    <property type="entry name" value="Peripla_BP_I"/>
</dbReference>
<evidence type="ECO:0000313" key="6">
    <source>
        <dbReference type="Proteomes" id="UP000092573"/>
    </source>
</evidence>
<evidence type="ECO:0000313" key="5">
    <source>
        <dbReference type="EMBL" id="ANS77282.1"/>
    </source>
</evidence>
<dbReference type="InterPro" id="IPR010982">
    <property type="entry name" value="Lambda_DNA-bd_dom_sf"/>
</dbReference>
<accession>A0A1B1N773</accession>
<dbReference type="GO" id="GO:0003700">
    <property type="term" value="F:DNA-binding transcription factor activity"/>
    <property type="evidence" value="ECO:0007669"/>
    <property type="project" value="TreeGrafter"/>
</dbReference>
<dbReference type="Gene3D" id="1.10.260.40">
    <property type="entry name" value="lambda repressor-like DNA-binding domains"/>
    <property type="match status" value="1"/>
</dbReference>
<keyword evidence="2" id="KW-0238">DNA-binding</keyword>
<dbReference type="AlphaFoldDB" id="A0A1B1N773"/>
<dbReference type="Pfam" id="PF13377">
    <property type="entry name" value="Peripla_BP_3"/>
    <property type="match status" value="1"/>
</dbReference>
<dbReference type="InterPro" id="IPR046335">
    <property type="entry name" value="LacI/GalR-like_sensor"/>
</dbReference>
<dbReference type="EMBL" id="CP014167">
    <property type="protein sequence ID" value="ANS77282.1"/>
    <property type="molecule type" value="Genomic_DNA"/>
</dbReference>
<organism evidence="5 6">
    <name type="scientific">Paenibacillus yonginensis</name>
    <dbReference type="NCBI Taxonomy" id="1462996"/>
    <lineage>
        <taxon>Bacteria</taxon>
        <taxon>Bacillati</taxon>
        <taxon>Bacillota</taxon>
        <taxon>Bacilli</taxon>
        <taxon>Bacillales</taxon>
        <taxon>Paenibacillaceae</taxon>
        <taxon>Paenibacillus</taxon>
    </lineage>
</organism>
<dbReference type="GO" id="GO:0000976">
    <property type="term" value="F:transcription cis-regulatory region binding"/>
    <property type="evidence" value="ECO:0007669"/>
    <property type="project" value="TreeGrafter"/>
</dbReference>
<dbReference type="Gene3D" id="3.40.50.2300">
    <property type="match status" value="2"/>
</dbReference>
<keyword evidence="1" id="KW-0805">Transcription regulation</keyword>
<keyword evidence="6" id="KW-1185">Reference proteome</keyword>
<evidence type="ECO:0000256" key="1">
    <source>
        <dbReference type="ARBA" id="ARBA00023015"/>
    </source>
</evidence>
<sequence length="325" mass="34933">MAGVSISTVSRVVNNSKPVNDDVRRRVMEAIRATNYRAGMLPGDSAGPRADALLIGVILPHNTNTVLDDFNTGITNVADLYGYDVTVGLTDATVENELGYLRLFGGIGVQGIIFVGSPLEQRHLEIIREHKLPCVVVGEVSPVTFIPSVHIDNVTASFEAVTYLIQQGHQRIGIIRGEDEGAVGGQRYEGYARALAAAGMEINKHWVTTSGMSVEDGTEAMARLIAGSGEQQPTAVFCSTDWMAIGAMNYLLDHGYKVPDDVAVFGFDGSFMSGVVRPQLSTVSYSATEIGMTAVRNLIKLIKGEAVTPHHTNVPHHLTIRGSTR</sequence>
<protein>
    <recommendedName>
        <fullName evidence="4">HTH lacI-type domain-containing protein</fullName>
    </recommendedName>
</protein>
<keyword evidence="3" id="KW-0804">Transcription</keyword>
<dbReference type="Proteomes" id="UP000092573">
    <property type="component" value="Chromosome"/>
</dbReference>
<gene>
    <name evidence="5" type="ORF">AWM70_16000</name>
</gene>
<dbReference type="PANTHER" id="PTHR30146">
    <property type="entry name" value="LACI-RELATED TRANSCRIPTIONAL REPRESSOR"/>
    <property type="match status" value="1"/>
</dbReference>
<dbReference type="KEGG" id="pyg:AWM70_16000"/>
<dbReference type="SUPFAM" id="SSF53822">
    <property type="entry name" value="Periplasmic binding protein-like I"/>
    <property type="match status" value="1"/>
</dbReference>
<evidence type="ECO:0000256" key="3">
    <source>
        <dbReference type="ARBA" id="ARBA00023163"/>
    </source>
</evidence>
<dbReference type="InterPro" id="IPR000843">
    <property type="entry name" value="HTH_LacI"/>
</dbReference>
<evidence type="ECO:0000256" key="2">
    <source>
        <dbReference type="ARBA" id="ARBA00023125"/>
    </source>
</evidence>
<reference evidence="5 6" key="1">
    <citation type="submission" date="2016-01" db="EMBL/GenBank/DDBJ databases">
        <title>Complete Genome Sequence of Paenibacillus yonginensis DCY84, a novel Plant Growth-Promoting Bacteria with Elicitation of Induced Systemic Resistance.</title>
        <authorList>
            <person name="Kim Y.J."/>
            <person name="Yang D.C."/>
            <person name="Sukweenadhi J."/>
        </authorList>
    </citation>
    <scope>NUCLEOTIDE SEQUENCE [LARGE SCALE GENOMIC DNA]</scope>
    <source>
        <strain evidence="5 6">DCY84</strain>
    </source>
</reference>
<dbReference type="Pfam" id="PF00356">
    <property type="entry name" value="LacI"/>
    <property type="match status" value="1"/>
</dbReference>
<dbReference type="SUPFAM" id="SSF47413">
    <property type="entry name" value="lambda repressor-like DNA-binding domains"/>
    <property type="match status" value="1"/>
</dbReference>
<dbReference type="CDD" id="cd06267">
    <property type="entry name" value="PBP1_LacI_sugar_binding-like"/>
    <property type="match status" value="1"/>
</dbReference>
<dbReference type="PANTHER" id="PTHR30146:SF149">
    <property type="entry name" value="HTH-TYPE TRANSCRIPTIONAL REGULATOR EBGR"/>
    <property type="match status" value="1"/>
</dbReference>
<feature type="domain" description="HTH lacI-type" evidence="4">
    <location>
        <begin position="1"/>
        <end position="47"/>
    </location>
</feature>
<name>A0A1B1N773_9BACL</name>
<evidence type="ECO:0000259" key="4">
    <source>
        <dbReference type="PROSITE" id="PS50932"/>
    </source>
</evidence>